<dbReference type="GO" id="GO:0080044">
    <property type="term" value="F:quercetin 7-O-glucosyltransferase activity"/>
    <property type="evidence" value="ECO:0007669"/>
    <property type="project" value="TreeGrafter"/>
</dbReference>
<keyword evidence="3 4" id="KW-0808">Transferase</keyword>
<evidence type="ECO:0000313" key="7">
    <source>
        <dbReference type="Proteomes" id="UP000008021"/>
    </source>
</evidence>
<evidence type="ECO:0000313" key="6">
    <source>
        <dbReference type="EnsemblPlants" id="OMERI11G10470.1"/>
    </source>
</evidence>
<dbReference type="CDD" id="cd03784">
    <property type="entry name" value="GT1_Gtf-like"/>
    <property type="match status" value="1"/>
</dbReference>
<dbReference type="Proteomes" id="UP000008021">
    <property type="component" value="Chromosome 11"/>
</dbReference>
<dbReference type="Gramene" id="OMERI11G10470.1">
    <property type="protein sequence ID" value="OMERI11G10470.1"/>
    <property type="gene ID" value="OMERI11G10470"/>
</dbReference>
<evidence type="ECO:0000256" key="3">
    <source>
        <dbReference type="ARBA" id="ARBA00022679"/>
    </source>
</evidence>
<evidence type="ECO:0000256" key="5">
    <source>
        <dbReference type="RuleBase" id="RU362057"/>
    </source>
</evidence>
<evidence type="ECO:0000256" key="2">
    <source>
        <dbReference type="ARBA" id="ARBA00022676"/>
    </source>
</evidence>
<accession>A0A0E0F5F6</accession>
<dbReference type="GO" id="GO:0080043">
    <property type="term" value="F:quercetin 3-O-glucosyltransferase activity"/>
    <property type="evidence" value="ECO:0007669"/>
    <property type="project" value="TreeGrafter"/>
</dbReference>
<dbReference type="PANTHER" id="PTHR11926">
    <property type="entry name" value="GLUCOSYL/GLUCURONOSYL TRANSFERASES"/>
    <property type="match status" value="1"/>
</dbReference>
<comment type="similarity">
    <text evidence="1 4">Belongs to the UDP-glycosyltransferase family.</text>
</comment>
<dbReference type="EC" id="2.4.1.-" evidence="5"/>
<dbReference type="InterPro" id="IPR035595">
    <property type="entry name" value="UDP_glycos_trans_CS"/>
</dbReference>
<reference evidence="6" key="1">
    <citation type="submission" date="2015-04" db="UniProtKB">
        <authorList>
            <consortium name="EnsemblPlants"/>
        </authorList>
    </citation>
    <scope>IDENTIFICATION</scope>
</reference>
<keyword evidence="7" id="KW-1185">Reference proteome</keyword>
<dbReference type="InterPro" id="IPR002213">
    <property type="entry name" value="UDP_glucos_trans"/>
</dbReference>
<dbReference type="FunFam" id="3.40.50.2000:FF:000078">
    <property type="entry name" value="Glycosyltransferase"/>
    <property type="match status" value="1"/>
</dbReference>
<dbReference type="SUPFAM" id="SSF53756">
    <property type="entry name" value="UDP-Glycosyltransferase/glycogen phosphorylase"/>
    <property type="match status" value="1"/>
</dbReference>
<dbReference type="eggNOG" id="KOG1192">
    <property type="taxonomic scope" value="Eukaryota"/>
</dbReference>
<dbReference type="PROSITE" id="PS00375">
    <property type="entry name" value="UDPGT"/>
    <property type="match status" value="1"/>
</dbReference>
<reference evidence="6" key="2">
    <citation type="submission" date="2018-05" db="EMBL/GenBank/DDBJ databases">
        <title>OmerRS3 (Oryza meridionalis Reference Sequence Version 3).</title>
        <authorList>
            <person name="Zhang J."/>
            <person name="Kudrna D."/>
            <person name="Lee S."/>
            <person name="Talag J."/>
            <person name="Welchert J."/>
            <person name="Wing R.A."/>
        </authorList>
    </citation>
    <scope>NUCLEOTIDE SEQUENCE [LARGE SCALE GENOMIC DNA]</scope>
    <source>
        <strain evidence="6">cv. OR44</strain>
    </source>
</reference>
<proteinExistence type="inferred from homology"/>
<dbReference type="AlphaFoldDB" id="A0A0E0F5F6"/>
<dbReference type="FunFam" id="3.40.50.2000:FF:000338">
    <property type="entry name" value="Glycosyltransferase"/>
    <property type="match status" value="1"/>
</dbReference>
<dbReference type="HOGENOM" id="CLU_001724_0_1_1"/>
<sequence length="505" mass="53471">MHFLIVSGAAQGQITPARRLARALVAAAEPGVIIRATLAVPLSALRRMFPGKAAGAAAGEGAVVLSDGAGVDYAAFTDGFDDGFQPERCDGAAFVGRLQLVGPASLARLAAALRARGRPVTCVVYTLLLPFAAAVARDLDVPAYFFWTMPAAVLSVYYHYFHGRHGLVDAAAGVRDDPNRRVQVPGLEFLRARDLPSLLTGPSPYLPAFREMFHVVEATAAASCHAHGQSGAKPRVLVNTFDALEPKALASVPGIDLIPVGPMVTDTEADDGGDLFEQDDGAGYMQWLDKQQDASVVYVAFGSLAVLSPRQLEEIRRCLEVTGRPFLWVVRRDNRDVGGGGGAATGLLTPAGGGMVVEWCSQARVLAHRAVGCFVTHCGWNSTLETVACGVPAVMAPQWSDQATNARMAEARWGVGVRAEAAADGTVLSSELSRGIDAVMGDSDGARAIRRRARTWKARAAMALGATADDAEVDGDATAARNLRRFVQGVRSREREREQKKAGQS</sequence>
<evidence type="ECO:0000256" key="1">
    <source>
        <dbReference type="ARBA" id="ARBA00009995"/>
    </source>
</evidence>
<dbReference type="Gene3D" id="3.40.50.2000">
    <property type="entry name" value="Glycogen Phosphorylase B"/>
    <property type="match status" value="2"/>
</dbReference>
<keyword evidence="2 4" id="KW-0328">Glycosyltransferase</keyword>
<protein>
    <recommendedName>
        <fullName evidence="5">Glycosyltransferase</fullName>
        <ecNumber evidence="5">2.4.1.-</ecNumber>
    </recommendedName>
</protein>
<dbReference type="PANTHER" id="PTHR11926:SF744">
    <property type="entry name" value="GLYCOSYLTRANSFERASE"/>
    <property type="match status" value="1"/>
</dbReference>
<dbReference type="Pfam" id="PF00201">
    <property type="entry name" value="UDPGT"/>
    <property type="match status" value="1"/>
</dbReference>
<evidence type="ECO:0000256" key="4">
    <source>
        <dbReference type="RuleBase" id="RU003718"/>
    </source>
</evidence>
<dbReference type="EnsemblPlants" id="OMERI11G10470.1">
    <property type="protein sequence ID" value="OMERI11G10470.1"/>
    <property type="gene ID" value="OMERI11G10470"/>
</dbReference>
<organism evidence="6">
    <name type="scientific">Oryza meridionalis</name>
    <dbReference type="NCBI Taxonomy" id="40149"/>
    <lineage>
        <taxon>Eukaryota</taxon>
        <taxon>Viridiplantae</taxon>
        <taxon>Streptophyta</taxon>
        <taxon>Embryophyta</taxon>
        <taxon>Tracheophyta</taxon>
        <taxon>Spermatophyta</taxon>
        <taxon>Magnoliopsida</taxon>
        <taxon>Liliopsida</taxon>
        <taxon>Poales</taxon>
        <taxon>Poaceae</taxon>
        <taxon>BOP clade</taxon>
        <taxon>Oryzoideae</taxon>
        <taxon>Oryzeae</taxon>
        <taxon>Oryzinae</taxon>
        <taxon>Oryza</taxon>
    </lineage>
</organism>
<name>A0A0E0F5F6_9ORYZ</name>